<sequence length="28" mass="3029">MNFNLKMSLVITAISFIVFIGAGLIAIM</sequence>
<dbReference type="EMBL" id="JBHRSE010000026">
    <property type="protein sequence ID" value="MFC3022909.1"/>
    <property type="molecule type" value="Genomic_DNA"/>
</dbReference>
<gene>
    <name evidence="2" type="ORF">ACFODT_03575</name>
</gene>
<keyword evidence="1" id="KW-0472">Membrane</keyword>
<keyword evidence="1" id="KW-0812">Transmembrane</keyword>
<keyword evidence="1" id="KW-1133">Transmembrane helix</keyword>
<dbReference type="RefSeq" id="WP_123015766.1">
    <property type="nucleotide sequence ID" value="NZ_AP024911.1"/>
</dbReference>
<name>A0ABV7C8F2_9VIBR</name>
<proteinExistence type="predicted"/>
<organism evidence="2 3">
    <name type="scientific">Vibrio zhugei</name>
    <dbReference type="NCBI Taxonomy" id="2479546"/>
    <lineage>
        <taxon>Bacteria</taxon>
        <taxon>Pseudomonadati</taxon>
        <taxon>Pseudomonadota</taxon>
        <taxon>Gammaproteobacteria</taxon>
        <taxon>Vibrionales</taxon>
        <taxon>Vibrionaceae</taxon>
        <taxon>Vibrio</taxon>
    </lineage>
</organism>
<dbReference type="Proteomes" id="UP001595384">
    <property type="component" value="Unassembled WGS sequence"/>
</dbReference>
<evidence type="ECO:0000256" key="1">
    <source>
        <dbReference type="SAM" id="Phobius"/>
    </source>
</evidence>
<dbReference type="InterPro" id="IPR047743">
    <property type="entry name" value="YnhF-like"/>
</dbReference>
<evidence type="ECO:0000313" key="3">
    <source>
        <dbReference type="Proteomes" id="UP001595384"/>
    </source>
</evidence>
<accession>A0ABV7C8F2</accession>
<reference evidence="3" key="1">
    <citation type="journal article" date="2019" name="Int. J. Syst. Evol. Microbiol.">
        <title>The Global Catalogue of Microorganisms (GCM) 10K type strain sequencing project: providing services to taxonomists for standard genome sequencing and annotation.</title>
        <authorList>
            <consortium name="The Broad Institute Genomics Platform"/>
            <consortium name="The Broad Institute Genome Sequencing Center for Infectious Disease"/>
            <person name="Wu L."/>
            <person name="Ma J."/>
        </authorList>
    </citation>
    <scope>NUCLEOTIDE SEQUENCE [LARGE SCALE GENOMIC DNA]</scope>
    <source>
        <strain evidence="3">KCTC 62784</strain>
    </source>
</reference>
<keyword evidence="3" id="KW-1185">Reference proteome</keyword>
<evidence type="ECO:0000313" key="2">
    <source>
        <dbReference type="EMBL" id="MFC3022909.1"/>
    </source>
</evidence>
<dbReference type="NCBIfam" id="NF033411">
    <property type="entry name" value="small_mem_YnhF"/>
    <property type="match status" value="1"/>
</dbReference>
<comment type="caution">
    <text evidence="2">The sequence shown here is derived from an EMBL/GenBank/DDBJ whole genome shotgun (WGS) entry which is preliminary data.</text>
</comment>
<feature type="transmembrane region" description="Helical" evidence="1">
    <location>
        <begin position="7"/>
        <end position="27"/>
    </location>
</feature>
<protein>
    <submittedName>
        <fullName evidence="2">YnhF family membrane protein</fullName>
    </submittedName>
</protein>